<dbReference type="Gene3D" id="6.10.140.90">
    <property type="match status" value="1"/>
</dbReference>
<dbReference type="GO" id="GO:0003723">
    <property type="term" value="F:RNA binding"/>
    <property type="evidence" value="ECO:0007669"/>
    <property type="project" value="UniProtKB-KW"/>
</dbReference>
<dbReference type="SUPFAM" id="SSF103068">
    <property type="entry name" value="Nucleocapsid protein dimerization domain"/>
    <property type="match status" value="1"/>
</dbReference>
<evidence type="ECO:0000256" key="6">
    <source>
        <dbReference type="ARBA" id="ARBA00023086"/>
    </source>
</evidence>
<evidence type="ECO:0000256" key="5">
    <source>
        <dbReference type="ARBA" id="ARBA00022884"/>
    </source>
</evidence>
<keyword evidence="7" id="KW-0687">Ribonucleoprotein</keyword>
<keyword evidence="11" id="KW-1185">Reference proteome</keyword>
<dbReference type="Pfam" id="PF01481">
    <property type="entry name" value="Arteri_nucleo"/>
    <property type="match status" value="1"/>
</dbReference>
<feature type="region of interest" description="Disordered" evidence="9">
    <location>
        <begin position="31"/>
        <end position="60"/>
    </location>
</feature>
<evidence type="ECO:0000313" key="10">
    <source>
        <dbReference type="EMBL" id="ATP66651.1"/>
    </source>
</evidence>
<comment type="similarity">
    <text evidence="2">Belongs to the arteriviridae nucleocapsid family.</text>
</comment>
<reference evidence="10 11" key="1">
    <citation type="journal article" date="2018" name="Microbiome">
        <title>Comparative analysis of rodent and small mammal viromes to better understand the wildlife origin of emerging infectious diseases.</title>
        <authorList>
            <person name="Wu Z."/>
            <person name="Lu L."/>
            <person name="Du J."/>
            <person name="Yang L."/>
            <person name="Ren X."/>
            <person name="Liu B."/>
            <person name="Jiang J."/>
            <person name="Yang J."/>
            <person name="Dong J."/>
            <person name="Sun L."/>
            <person name="Zhu Y."/>
            <person name="Li Y."/>
            <person name="Zheng D."/>
            <person name="Zhang C."/>
            <person name="Su H."/>
            <person name="Zheng Y."/>
            <person name="Zhou H."/>
            <person name="Zhu G."/>
            <person name="Li H."/>
            <person name="Chmura A."/>
            <person name="Yang F."/>
            <person name="Daszak P."/>
            <person name="Wang J."/>
            <person name="Liu Q."/>
            <person name="Jin Q."/>
        </authorList>
    </citation>
    <scope>NUCLEOTIDE SEQUENCE [LARGE SCALE GENOMIC DNA]</scope>
    <source>
        <strain evidence="10">RtClan-Arterivirus/GZ2015</strain>
    </source>
</reference>
<protein>
    <recommendedName>
        <fullName evidence="3">Nucleoprotein</fullName>
    </recommendedName>
    <alternativeName>
        <fullName evidence="8">Nucleocapsid protein</fullName>
    </alternativeName>
</protein>
<evidence type="ECO:0000256" key="7">
    <source>
        <dbReference type="ARBA" id="ARBA00023274"/>
    </source>
</evidence>
<evidence type="ECO:0000256" key="9">
    <source>
        <dbReference type="SAM" id="MobiDB-lite"/>
    </source>
</evidence>
<keyword evidence="5" id="KW-0694">RNA-binding</keyword>
<dbReference type="EMBL" id="KY369969">
    <property type="protein sequence ID" value="ATP66651.1"/>
    <property type="molecule type" value="Genomic_RNA"/>
</dbReference>
<accession>A0A2H4MWQ5</accession>
<evidence type="ECO:0000256" key="2">
    <source>
        <dbReference type="ARBA" id="ARBA00008461"/>
    </source>
</evidence>
<keyword evidence="4" id="KW-0946">Virion</keyword>
<evidence type="ECO:0000256" key="1">
    <source>
        <dbReference type="ARBA" id="ARBA00004328"/>
    </source>
</evidence>
<keyword evidence="6 10" id="KW-0543">Viral nucleoprotein</keyword>
<organism evidence="10 11">
    <name type="scientific">RtClan arterivirus</name>
    <dbReference type="NCBI Taxonomy" id="2847271"/>
    <lineage>
        <taxon>Viruses</taxon>
        <taxon>Riboviria</taxon>
        <taxon>Orthornavirae</taxon>
        <taxon>Pisuviricota</taxon>
        <taxon>Pisoniviricetes</taxon>
        <taxon>Nidovirales</taxon>
        <taxon>Arnidovirineae</taxon>
        <taxon>Arteriviridae</taxon>
        <taxon>Variarterivirinae</taxon>
        <taxon>Nuarterivirus</taxon>
        <taxon>Nuarterivirus guemel</taxon>
    </lineage>
</organism>
<dbReference type="GO" id="GO:1990904">
    <property type="term" value="C:ribonucleoprotein complex"/>
    <property type="evidence" value="ECO:0007669"/>
    <property type="project" value="UniProtKB-KW"/>
</dbReference>
<dbReference type="InterPro" id="IPR002484">
    <property type="entry name" value="Arte_nucleocap"/>
</dbReference>
<dbReference type="GO" id="GO:0019013">
    <property type="term" value="C:viral nucleocapsid"/>
    <property type="evidence" value="ECO:0007669"/>
    <property type="project" value="UniProtKB-KW"/>
</dbReference>
<dbReference type="InterPro" id="IPR037179">
    <property type="entry name" value="Nucleocapsid_C"/>
</dbReference>
<evidence type="ECO:0000313" key="11">
    <source>
        <dbReference type="Proteomes" id="UP000501345"/>
    </source>
</evidence>
<evidence type="ECO:0000256" key="3">
    <source>
        <dbReference type="ARBA" id="ARBA00014389"/>
    </source>
</evidence>
<evidence type="ECO:0000256" key="4">
    <source>
        <dbReference type="ARBA" id="ARBA00022844"/>
    </source>
</evidence>
<feature type="compositionally biased region" description="Basic residues" evidence="9">
    <location>
        <begin position="35"/>
        <end position="44"/>
    </location>
</feature>
<proteinExistence type="inferred from homology"/>
<dbReference type="Proteomes" id="UP000501345">
    <property type="component" value="Segment"/>
</dbReference>
<comment type="subcellular location">
    <subcellularLocation>
        <location evidence="1">Virion</location>
    </subcellularLocation>
</comment>
<name>A0A2H4MWQ5_9NIDO</name>
<evidence type="ECO:0000256" key="8">
    <source>
        <dbReference type="ARBA" id="ARBA00033344"/>
    </source>
</evidence>
<sequence>MPNKRGKAQKNKRSNGQPVAQLCQLLSSYMQQNKQQRRGNKKREGKPTQQPHFPLATEDDVRHHFTPTEQRLALQSIQIAFTQGAGSAAMSDSGRITYQVEFSLPTNHTVRLIRATQAQASG</sequence>